<name>A0A9N8Z6H2_9GLOM</name>
<keyword evidence="2" id="KW-1185">Reference proteome</keyword>
<feature type="non-terminal residue" evidence="1">
    <location>
        <position position="1"/>
    </location>
</feature>
<proteinExistence type="predicted"/>
<reference evidence="1" key="1">
    <citation type="submission" date="2021-06" db="EMBL/GenBank/DDBJ databases">
        <authorList>
            <person name="Kallberg Y."/>
            <person name="Tangrot J."/>
            <person name="Rosling A."/>
        </authorList>
    </citation>
    <scope>NUCLEOTIDE SEQUENCE</scope>
    <source>
        <strain evidence="1">IA702</strain>
    </source>
</reference>
<organism evidence="1 2">
    <name type="scientific">Paraglomus occultum</name>
    <dbReference type="NCBI Taxonomy" id="144539"/>
    <lineage>
        <taxon>Eukaryota</taxon>
        <taxon>Fungi</taxon>
        <taxon>Fungi incertae sedis</taxon>
        <taxon>Mucoromycota</taxon>
        <taxon>Glomeromycotina</taxon>
        <taxon>Glomeromycetes</taxon>
        <taxon>Paraglomerales</taxon>
        <taxon>Paraglomeraceae</taxon>
        <taxon>Paraglomus</taxon>
    </lineage>
</organism>
<accession>A0A9N8Z6H2</accession>
<dbReference type="EMBL" id="CAJVPJ010000111">
    <property type="protein sequence ID" value="CAG8479580.1"/>
    <property type="molecule type" value="Genomic_DNA"/>
</dbReference>
<comment type="caution">
    <text evidence="1">The sequence shown here is derived from an EMBL/GenBank/DDBJ whole genome shotgun (WGS) entry which is preliminary data.</text>
</comment>
<evidence type="ECO:0000313" key="1">
    <source>
        <dbReference type="EMBL" id="CAG8479580.1"/>
    </source>
</evidence>
<sequence length="202" mass="23111">MPSRKYTTLHELRRLKAERNKNRSLYTKLCNPGQASAQLNKSSGQNTALIAKSDSKATNALKLIPSVQDFICLVLEYFTRPFRTVLSLPLESREILKRLTNRQTTFRIPFSEKSINNLEAALKALAETWGPNVFQVKDVLDGSRRKLHLIRLDIGKLKNVIILERAFNLEDNASFEPALKLTTNDLYHNQKRKNEETEAADE</sequence>
<dbReference type="Proteomes" id="UP000789572">
    <property type="component" value="Unassembled WGS sequence"/>
</dbReference>
<gene>
    <name evidence="1" type="ORF">POCULU_LOCUS1468</name>
</gene>
<dbReference type="AlphaFoldDB" id="A0A9N8Z6H2"/>
<protein>
    <submittedName>
        <fullName evidence="1">3125_t:CDS:1</fullName>
    </submittedName>
</protein>
<evidence type="ECO:0000313" key="2">
    <source>
        <dbReference type="Proteomes" id="UP000789572"/>
    </source>
</evidence>